<reference evidence="2 3" key="1">
    <citation type="journal article" date="2010" name="Stand. Genomic Sci.">
        <title>Complete genome sequence of Cellulomonas flavigena type strain (134).</title>
        <authorList>
            <person name="Abt B."/>
            <person name="Foster B."/>
            <person name="Lapidus A."/>
            <person name="Clum A."/>
            <person name="Sun H."/>
            <person name="Pukall R."/>
            <person name="Lucas S."/>
            <person name="Glavina Del Rio T."/>
            <person name="Nolan M."/>
            <person name="Tice H."/>
            <person name="Cheng J.F."/>
            <person name="Pitluck S."/>
            <person name="Liolios K."/>
            <person name="Ivanova N."/>
            <person name="Mavromatis K."/>
            <person name="Ovchinnikova G."/>
            <person name="Pati A."/>
            <person name="Goodwin L."/>
            <person name="Chen A."/>
            <person name="Palaniappan K."/>
            <person name="Land M."/>
            <person name="Hauser L."/>
            <person name="Chang Y.J."/>
            <person name="Jeffries C.D."/>
            <person name="Rohde M."/>
            <person name="Goker M."/>
            <person name="Woyke T."/>
            <person name="Bristow J."/>
            <person name="Eisen J.A."/>
            <person name="Markowitz V."/>
            <person name="Hugenholtz P."/>
            <person name="Kyrpides N.C."/>
            <person name="Klenk H.P."/>
        </authorList>
    </citation>
    <scope>NUCLEOTIDE SEQUENCE [LARGE SCALE GENOMIC DNA]</scope>
    <source>
        <strain evidence="3">ATCC 482 / DSM 20109 / BCRC 11376 / JCM 18109 / NBRC 3775 / NCIMB 8073 / NRS 134</strain>
    </source>
</reference>
<sequence length="163" mass="17274">MTTTRRRPAHAALPLVVLILAACGVTVPTDPDGTLDTVRGGELRAGVSPHEPWTQIGPDGAPTGLEVDLVEAFARTLDAEVVWTDGGEEELVADMERGDLDLVVGGFSASTPWTSKAAVTVAYVTVTDPDGKPEGHVMLTPMGENAFLVELERFLLEQEVEAP</sequence>
<proteinExistence type="predicted"/>
<protein>
    <submittedName>
        <fullName evidence="2">Extracellular solute-binding protein family 3</fullName>
    </submittedName>
</protein>
<feature type="domain" description="Solute-binding protein family 3/N-terminal" evidence="1">
    <location>
        <begin position="43"/>
        <end position="123"/>
    </location>
</feature>
<dbReference type="AlphaFoldDB" id="D5UFS8"/>
<dbReference type="EMBL" id="CP001964">
    <property type="protein sequence ID" value="ADG73037.1"/>
    <property type="molecule type" value="Genomic_DNA"/>
</dbReference>
<keyword evidence="3" id="KW-1185">Reference proteome</keyword>
<accession>D5UFS8</accession>
<dbReference type="Proteomes" id="UP000000849">
    <property type="component" value="Chromosome"/>
</dbReference>
<dbReference type="PROSITE" id="PS51257">
    <property type="entry name" value="PROKAR_LIPOPROTEIN"/>
    <property type="match status" value="1"/>
</dbReference>
<dbReference type="Gene3D" id="3.40.190.10">
    <property type="entry name" value="Periplasmic binding protein-like II"/>
    <property type="match status" value="1"/>
</dbReference>
<dbReference type="RefSeq" id="WP_013115371.1">
    <property type="nucleotide sequence ID" value="NC_014151.1"/>
</dbReference>
<dbReference type="KEGG" id="cfl:Cfla_0117"/>
<name>D5UFS8_CELFN</name>
<dbReference type="HOGENOM" id="CLU_1658498_0_0_11"/>
<dbReference type="eggNOG" id="COG0834">
    <property type="taxonomic scope" value="Bacteria"/>
</dbReference>
<dbReference type="Pfam" id="PF00497">
    <property type="entry name" value="SBP_bac_3"/>
    <property type="match status" value="1"/>
</dbReference>
<dbReference type="OrthoDB" id="6150901at2"/>
<dbReference type="STRING" id="446466.Cfla_0117"/>
<dbReference type="SUPFAM" id="SSF53850">
    <property type="entry name" value="Periplasmic binding protein-like II"/>
    <property type="match status" value="1"/>
</dbReference>
<organism evidence="2 3">
    <name type="scientific">Cellulomonas flavigena (strain ATCC 482 / DSM 20109 / BCRC 11376 / JCM 18109 / NBRC 3775 / NCIMB 8073 / NRS 134)</name>
    <dbReference type="NCBI Taxonomy" id="446466"/>
    <lineage>
        <taxon>Bacteria</taxon>
        <taxon>Bacillati</taxon>
        <taxon>Actinomycetota</taxon>
        <taxon>Actinomycetes</taxon>
        <taxon>Micrococcales</taxon>
        <taxon>Cellulomonadaceae</taxon>
        <taxon>Cellulomonas</taxon>
    </lineage>
</organism>
<gene>
    <name evidence="2" type="ordered locus">Cfla_0117</name>
</gene>
<dbReference type="InterPro" id="IPR001638">
    <property type="entry name" value="Solute-binding_3/MltF_N"/>
</dbReference>
<evidence type="ECO:0000259" key="1">
    <source>
        <dbReference type="Pfam" id="PF00497"/>
    </source>
</evidence>
<evidence type="ECO:0000313" key="3">
    <source>
        <dbReference type="Proteomes" id="UP000000849"/>
    </source>
</evidence>
<evidence type="ECO:0000313" key="2">
    <source>
        <dbReference type="EMBL" id="ADG73037.1"/>
    </source>
</evidence>